<dbReference type="InterPro" id="IPR054414">
    <property type="entry name" value="Ccdc124/Oxs1_C"/>
</dbReference>
<dbReference type="AlphaFoldDB" id="S9VL22"/>
<comment type="similarity">
    <text evidence="1">Belongs to the CCDC124 family.</text>
</comment>
<accession>S9VL22</accession>
<dbReference type="GO" id="GO:0006366">
    <property type="term" value="P:transcription by RNA polymerase II"/>
    <property type="evidence" value="ECO:0007669"/>
    <property type="project" value="TreeGrafter"/>
</dbReference>
<evidence type="ECO:0000313" key="6">
    <source>
        <dbReference type="Proteomes" id="UP000015354"/>
    </source>
</evidence>
<dbReference type="GO" id="GO:0005634">
    <property type="term" value="C:nucleus"/>
    <property type="evidence" value="ECO:0007669"/>
    <property type="project" value="TreeGrafter"/>
</dbReference>
<feature type="compositionally biased region" description="Low complexity" evidence="3">
    <location>
        <begin position="133"/>
        <end position="143"/>
    </location>
</feature>
<dbReference type="Pfam" id="PF06244">
    <property type="entry name" value="Ccdc124"/>
    <property type="match status" value="1"/>
</dbReference>
<dbReference type="InterPro" id="IPR010422">
    <property type="entry name" value="Ccdc124/Oxs1"/>
</dbReference>
<keyword evidence="6" id="KW-1185">Reference proteome</keyword>
<dbReference type="PANTHER" id="PTHR21680">
    <property type="entry name" value="COILED-COIL DOMAIN-CONTAINING PROTEIN 124"/>
    <property type="match status" value="1"/>
</dbReference>
<reference evidence="5 6" key="1">
    <citation type="journal article" date="2013" name="PLoS ONE">
        <title>Predicting the Proteins of Angomonas deanei, Strigomonas culicis and Their Respective Endosymbionts Reveals New Aspects of the Trypanosomatidae Family.</title>
        <authorList>
            <person name="Motta M.C."/>
            <person name="Martins A.C."/>
            <person name="de Souza S.S."/>
            <person name="Catta-Preta C.M."/>
            <person name="Silva R."/>
            <person name="Klein C.C."/>
            <person name="de Almeida L.G."/>
            <person name="de Lima Cunha O."/>
            <person name="Ciapina L.P."/>
            <person name="Brocchi M."/>
            <person name="Colabardini A.C."/>
            <person name="de Araujo Lima B."/>
            <person name="Machado C.R."/>
            <person name="de Almeida Soares C.M."/>
            <person name="Probst C.M."/>
            <person name="de Menezes C.B."/>
            <person name="Thompson C.E."/>
            <person name="Bartholomeu D.C."/>
            <person name="Gradia D.F."/>
            <person name="Pavoni D.P."/>
            <person name="Grisard E.C."/>
            <person name="Fantinatti-Garboggini F."/>
            <person name="Marchini F.K."/>
            <person name="Rodrigues-Luiz G.F."/>
            <person name="Wagner G."/>
            <person name="Goldman G.H."/>
            <person name="Fietto J.L."/>
            <person name="Elias M.C."/>
            <person name="Goldman M.H."/>
            <person name="Sagot M.F."/>
            <person name="Pereira M."/>
            <person name="Stoco P.H."/>
            <person name="de Mendonca-Neto R.P."/>
            <person name="Teixeira S.M."/>
            <person name="Maciel T.E."/>
            <person name="de Oliveira Mendes T.A."/>
            <person name="Urmenyi T.P."/>
            <person name="de Souza W."/>
            <person name="Schenkman S."/>
            <person name="de Vasconcelos A.T."/>
        </authorList>
    </citation>
    <scope>NUCLEOTIDE SEQUENCE [LARGE SCALE GENOMIC DNA]</scope>
</reference>
<feature type="compositionally biased region" description="Basic and acidic residues" evidence="3">
    <location>
        <begin position="230"/>
        <end position="253"/>
    </location>
</feature>
<dbReference type="OrthoDB" id="76412at2759"/>
<feature type="domain" description="Coiled-coil" evidence="4">
    <location>
        <begin position="148"/>
        <end position="228"/>
    </location>
</feature>
<name>S9VL22_9TRYP</name>
<evidence type="ECO:0000256" key="2">
    <source>
        <dbReference type="ARBA" id="ARBA00023054"/>
    </source>
</evidence>
<evidence type="ECO:0000256" key="3">
    <source>
        <dbReference type="SAM" id="MobiDB-lite"/>
    </source>
</evidence>
<comment type="caution">
    <text evidence="5">The sequence shown here is derived from an EMBL/GenBank/DDBJ whole genome shotgun (WGS) entry which is preliminary data.</text>
</comment>
<proteinExistence type="inferred from homology"/>
<feature type="compositionally biased region" description="Basic and acidic residues" evidence="3">
    <location>
        <begin position="10"/>
        <end position="81"/>
    </location>
</feature>
<evidence type="ECO:0000259" key="4">
    <source>
        <dbReference type="Pfam" id="PF06244"/>
    </source>
</evidence>
<protein>
    <recommendedName>
        <fullName evidence="4">Coiled-coil domain-containing protein</fullName>
    </recommendedName>
</protein>
<feature type="region of interest" description="Disordered" evidence="3">
    <location>
        <begin position="133"/>
        <end position="177"/>
    </location>
</feature>
<sequence>MSKSNKYFNRHSEEARARDTERADNAREARDRARADAEWVETDPKLLKKQEKQREEEQKAAERAQRKAEQQDQLQQEDRELAGAPKKVTQRQIQKDLSKMLADYDKQRQAIQSGQAGAIVDRHKEPLPVAGNANRQRAAAAAAEPPNTISASGGVGDAVDAMQRGTRADGGAAAVPDDRHIGKRAKVAYKAFFADTIARVRQERPGLRRTQYNNLVWDLWLKSPQNPFVRRSEARDQERMEEERRWREECKLSDEEDEEGEEDK</sequence>
<evidence type="ECO:0000256" key="1">
    <source>
        <dbReference type="ARBA" id="ARBA00008296"/>
    </source>
</evidence>
<evidence type="ECO:0000313" key="5">
    <source>
        <dbReference type="EMBL" id="EPY27806.1"/>
    </source>
</evidence>
<dbReference type="Proteomes" id="UP000015354">
    <property type="component" value="Unassembled WGS sequence"/>
</dbReference>
<organism evidence="5 6">
    <name type="scientific">Strigomonas culicis</name>
    <dbReference type="NCBI Taxonomy" id="28005"/>
    <lineage>
        <taxon>Eukaryota</taxon>
        <taxon>Discoba</taxon>
        <taxon>Euglenozoa</taxon>
        <taxon>Kinetoplastea</taxon>
        <taxon>Metakinetoplastina</taxon>
        <taxon>Trypanosomatida</taxon>
        <taxon>Trypanosomatidae</taxon>
        <taxon>Strigomonadinae</taxon>
        <taxon>Strigomonas</taxon>
    </lineage>
</organism>
<dbReference type="GO" id="GO:0003713">
    <property type="term" value="F:transcription coactivator activity"/>
    <property type="evidence" value="ECO:0007669"/>
    <property type="project" value="TreeGrafter"/>
</dbReference>
<keyword evidence="2" id="KW-0175">Coiled coil</keyword>
<dbReference type="PANTHER" id="PTHR21680:SF0">
    <property type="entry name" value="COILED-COIL DOMAIN-CONTAINING PROTEIN 124"/>
    <property type="match status" value="1"/>
</dbReference>
<gene>
    <name evidence="5" type="ORF">STCU_05532</name>
</gene>
<dbReference type="EMBL" id="ATMH01005532">
    <property type="protein sequence ID" value="EPY27806.1"/>
    <property type="molecule type" value="Genomic_DNA"/>
</dbReference>
<feature type="region of interest" description="Disordered" evidence="3">
    <location>
        <begin position="227"/>
        <end position="264"/>
    </location>
</feature>
<feature type="region of interest" description="Disordered" evidence="3">
    <location>
        <begin position="1"/>
        <end position="94"/>
    </location>
</feature>
<feature type="compositionally biased region" description="Acidic residues" evidence="3">
    <location>
        <begin position="254"/>
        <end position="264"/>
    </location>
</feature>